<comment type="similarity">
    <text evidence="1">Belongs to the bacterial sugar transferase family.</text>
</comment>
<evidence type="ECO:0000313" key="5">
    <source>
        <dbReference type="Proteomes" id="UP000245506"/>
    </source>
</evidence>
<dbReference type="AlphaFoldDB" id="A0A317CIV4"/>
<dbReference type="PANTHER" id="PTHR30576">
    <property type="entry name" value="COLANIC BIOSYNTHESIS UDP-GLUCOSE LIPID CARRIER TRANSFERASE"/>
    <property type="match status" value="1"/>
</dbReference>
<dbReference type="PANTHER" id="PTHR30576:SF0">
    <property type="entry name" value="UNDECAPRENYL-PHOSPHATE N-ACETYLGALACTOSAMINYL 1-PHOSPHATE TRANSFERASE-RELATED"/>
    <property type="match status" value="1"/>
</dbReference>
<dbReference type="Proteomes" id="UP000245506">
    <property type="component" value="Unassembled WGS sequence"/>
</dbReference>
<keyword evidence="2" id="KW-0472">Membrane</keyword>
<dbReference type="GO" id="GO:0016780">
    <property type="term" value="F:phosphotransferase activity, for other substituted phosphate groups"/>
    <property type="evidence" value="ECO:0007669"/>
    <property type="project" value="TreeGrafter"/>
</dbReference>
<comment type="caution">
    <text evidence="4">The sequence shown here is derived from an EMBL/GenBank/DDBJ whole genome shotgun (WGS) entry which is preliminary data.</text>
</comment>
<keyword evidence="4" id="KW-0808">Transferase</keyword>
<evidence type="ECO:0000259" key="3">
    <source>
        <dbReference type="Pfam" id="PF02397"/>
    </source>
</evidence>
<dbReference type="RefSeq" id="WP_109823232.1">
    <property type="nucleotide sequence ID" value="NZ_QGKL01000029.1"/>
</dbReference>
<dbReference type="InterPro" id="IPR003362">
    <property type="entry name" value="Bact_transf"/>
</dbReference>
<keyword evidence="5" id="KW-1185">Reference proteome</keyword>
<reference evidence="4 5" key="1">
    <citation type="submission" date="2018-05" db="EMBL/GenBank/DDBJ databases">
        <title>Leucothrix arctica sp. nov., isolated from Arctic seawater.</title>
        <authorList>
            <person name="Choi A."/>
            <person name="Baek K."/>
        </authorList>
    </citation>
    <scope>NUCLEOTIDE SEQUENCE [LARGE SCALE GENOMIC DNA]</scope>
    <source>
        <strain evidence="4 5">IMCC9719</strain>
    </source>
</reference>
<feature type="domain" description="Bacterial sugar transferase" evidence="3">
    <location>
        <begin position="28"/>
        <end position="210"/>
    </location>
</feature>
<evidence type="ECO:0000256" key="2">
    <source>
        <dbReference type="SAM" id="Phobius"/>
    </source>
</evidence>
<keyword evidence="2" id="KW-0812">Transmembrane</keyword>
<sequence>MSVTTTDLNNYTLNDIDSRLPSNYLSTKRALDIIAITTVLPFIAVIMVLTAIAIKLESSGNVFFWQKRVGMNGKVFNMLKFRSMTSDSEKHGSQFAQSDDMRVTRVGKFIRKFRVDELPQMWNVVKGDMSIIGPRPEQESFVNEFNQTIPNYSLRHIVRPGITGLAQTEQGYVADANGTVTKLRYDLYYIRNLSFMTDFQITLKTIYTILTGFGAR</sequence>
<evidence type="ECO:0000313" key="4">
    <source>
        <dbReference type="EMBL" id="PWQ96260.1"/>
    </source>
</evidence>
<accession>A0A317CIV4</accession>
<gene>
    <name evidence="4" type="ORF">DKT75_09730</name>
</gene>
<evidence type="ECO:0000256" key="1">
    <source>
        <dbReference type="ARBA" id="ARBA00006464"/>
    </source>
</evidence>
<dbReference type="EMBL" id="QGKL01000029">
    <property type="protein sequence ID" value="PWQ96260.1"/>
    <property type="molecule type" value="Genomic_DNA"/>
</dbReference>
<dbReference type="Pfam" id="PF02397">
    <property type="entry name" value="Bac_transf"/>
    <property type="match status" value="1"/>
</dbReference>
<dbReference type="OrthoDB" id="9808602at2"/>
<protein>
    <submittedName>
        <fullName evidence="4">Sugar transferase</fullName>
    </submittedName>
</protein>
<organism evidence="4 5">
    <name type="scientific">Leucothrix arctica</name>
    <dbReference type="NCBI Taxonomy" id="1481894"/>
    <lineage>
        <taxon>Bacteria</taxon>
        <taxon>Pseudomonadati</taxon>
        <taxon>Pseudomonadota</taxon>
        <taxon>Gammaproteobacteria</taxon>
        <taxon>Thiotrichales</taxon>
        <taxon>Thiotrichaceae</taxon>
        <taxon>Leucothrix</taxon>
    </lineage>
</organism>
<name>A0A317CIV4_9GAMM</name>
<keyword evidence="2" id="KW-1133">Transmembrane helix</keyword>
<proteinExistence type="inferred from homology"/>
<feature type="transmembrane region" description="Helical" evidence="2">
    <location>
        <begin position="33"/>
        <end position="54"/>
    </location>
</feature>